<dbReference type="Pfam" id="PF13499">
    <property type="entry name" value="EF-hand_7"/>
    <property type="match status" value="2"/>
</dbReference>
<comment type="caution">
    <text evidence="4">The sequence shown here is derived from an EMBL/GenBank/DDBJ whole genome shotgun (WGS) entry which is preliminary data.</text>
</comment>
<feature type="compositionally biased region" description="Low complexity" evidence="2">
    <location>
        <begin position="9"/>
        <end position="25"/>
    </location>
</feature>
<keyword evidence="5" id="KW-1185">Reference proteome</keyword>
<dbReference type="InterPro" id="IPR011992">
    <property type="entry name" value="EF-hand-dom_pair"/>
</dbReference>
<dbReference type="GO" id="GO:0016460">
    <property type="term" value="C:myosin II complex"/>
    <property type="evidence" value="ECO:0007669"/>
    <property type="project" value="TreeGrafter"/>
</dbReference>
<evidence type="ECO:0000313" key="5">
    <source>
        <dbReference type="Proteomes" id="UP001202479"/>
    </source>
</evidence>
<dbReference type="Gene3D" id="1.10.238.10">
    <property type="entry name" value="EF-hand"/>
    <property type="match status" value="2"/>
</dbReference>
<dbReference type="RefSeq" id="XP_049181741.1">
    <property type="nucleotide sequence ID" value="XM_049322315.1"/>
</dbReference>
<dbReference type="InterPro" id="IPR050230">
    <property type="entry name" value="CALM/Myosin/TropC-like"/>
</dbReference>
<evidence type="ECO:0000313" key="4">
    <source>
        <dbReference type="EMBL" id="KAI3405996.2"/>
    </source>
</evidence>
<feature type="region of interest" description="Disordered" evidence="2">
    <location>
        <begin position="1"/>
        <end position="53"/>
    </location>
</feature>
<evidence type="ECO:0000256" key="1">
    <source>
        <dbReference type="ARBA" id="ARBA00022723"/>
    </source>
</evidence>
<feature type="domain" description="EF-hand" evidence="3">
    <location>
        <begin position="134"/>
        <end position="169"/>
    </location>
</feature>
<accession>A0AAI9WZ34</accession>
<name>A0AAI9WZ34_9ASCO</name>
<dbReference type="EMBL" id="JAHUZD010000026">
    <property type="protein sequence ID" value="KAI3405996.2"/>
    <property type="molecule type" value="Genomic_DNA"/>
</dbReference>
<dbReference type="Gene3D" id="2.30.30.30">
    <property type="match status" value="1"/>
</dbReference>
<proteinExistence type="predicted"/>
<feature type="compositionally biased region" description="Low complexity" evidence="2">
    <location>
        <begin position="38"/>
        <end position="53"/>
    </location>
</feature>
<gene>
    <name evidence="4" type="ORF">KGF56_001215</name>
</gene>
<dbReference type="SMART" id="SM00054">
    <property type="entry name" value="EFh"/>
    <property type="match status" value="3"/>
</dbReference>
<dbReference type="AlphaFoldDB" id="A0AAI9WZ34"/>
<dbReference type="FunFam" id="1.10.238.10:FF:000001">
    <property type="entry name" value="Calmodulin 1"/>
    <property type="match status" value="1"/>
</dbReference>
<dbReference type="PANTHER" id="PTHR23048">
    <property type="entry name" value="MYOSIN LIGHT CHAIN 1, 3"/>
    <property type="match status" value="1"/>
</dbReference>
<evidence type="ECO:0000256" key="2">
    <source>
        <dbReference type="SAM" id="MobiDB-lite"/>
    </source>
</evidence>
<dbReference type="GO" id="GO:0005509">
    <property type="term" value="F:calcium ion binding"/>
    <property type="evidence" value="ECO:0007669"/>
    <property type="project" value="InterPro"/>
</dbReference>
<dbReference type="SUPFAM" id="SSF47473">
    <property type="entry name" value="EF-hand"/>
    <property type="match status" value="1"/>
</dbReference>
<organism evidence="4 5">
    <name type="scientific">Candida oxycetoniae</name>
    <dbReference type="NCBI Taxonomy" id="497107"/>
    <lineage>
        <taxon>Eukaryota</taxon>
        <taxon>Fungi</taxon>
        <taxon>Dikarya</taxon>
        <taxon>Ascomycota</taxon>
        <taxon>Saccharomycotina</taxon>
        <taxon>Pichiomycetes</taxon>
        <taxon>Debaryomycetaceae</taxon>
        <taxon>Candida/Lodderomyces clade</taxon>
        <taxon>Candida</taxon>
    </lineage>
</organism>
<keyword evidence="1" id="KW-0479">Metal-binding</keyword>
<evidence type="ECO:0000259" key="3">
    <source>
        <dbReference type="PROSITE" id="PS50222"/>
    </source>
</evidence>
<dbReference type="SUPFAM" id="SSF50104">
    <property type="entry name" value="Translation proteins SH3-like domain"/>
    <property type="match status" value="1"/>
</dbReference>
<dbReference type="InterPro" id="IPR002048">
    <property type="entry name" value="EF_hand_dom"/>
</dbReference>
<dbReference type="GeneID" id="73378832"/>
<dbReference type="Pfam" id="PF22682">
    <property type="entry name" value="Ribosomal_uL24m-like"/>
    <property type="match status" value="1"/>
</dbReference>
<feature type="domain" description="EF-hand" evidence="3">
    <location>
        <begin position="61"/>
        <end position="96"/>
    </location>
</feature>
<reference evidence="4" key="1">
    <citation type="journal article" date="2022" name="DNA Res.">
        <title>Genome analysis of five recently described species of the CUG-Ser clade uncovers Candida theae as a new hybrid lineage with pathogenic potential in the Candida parapsilosis species complex.</title>
        <authorList>
            <person name="Mixao V."/>
            <person name="Del Olmo V."/>
            <person name="Hegedusova E."/>
            <person name="Saus E."/>
            <person name="Pryszcz L."/>
            <person name="Cillingova A."/>
            <person name="Nosek J."/>
            <person name="Gabaldon T."/>
        </authorList>
    </citation>
    <scope>NUCLEOTIDE SEQUENCE</scope>
    <source>
        <strain evidence="4">CBS 10844</strain>
    </source>
</reference>
<dbReference type="Proteomes" id="UP001202479">
    <property type="component" value="Unassembled WGS sequence"/>
</dbReference>
<dbReference type="PANTHER" id="PTHR23048:SF48">
    <property type="entry name" value="CENTRIN 3"/>
    <property type="match status" value="1"/>
</dbReference>
<dbReference type="CDD" id="cd00051">
    <property type="entry name" value="EFh"/>
    <property type="match status" value="1"/>
</dbReference>
<protein>
    <submittedName>
        <fullName evidence="4">MRPL40</fullName>
    </submittedName>
</protein>
<sequence>MFNRGERISSLGGNNGNNLSSGNNGITPSKRNVYAAPSNAGGSSTSNNSNNVNLKSDLAEEQKLEIREAFQLFDMNGDGSLDYHETKVAFRALGFELTKREVLDIIHEYDTDDTNLLTYDNFYKTVGEMILKRDPLDEIRRAFKLFDVDGTGKISVRNLRKISRDLGENLSDEELQAMIDEFDLDEDGENIDKLPKNLQKHFLKSQDATALPTFKGFFPDKVPKSQQKTRFEAGIMEGDLAFVTEGPHKGKIVEVLTYTPEFDSVSLSNVSTKKLMPKPFWPEGHTSHVFDFPDYVPRSKVRVVGKEKDDSGKVSYVVAENVTLGELYYDERFKEWIPRRYIKNHDYELPWPEPSKIEDGELSTPPATVIEKTFAFDTIGKSTIPKKLVNQLRNPYSKFKRRALDGLQVAKLNGPVMPLTVEQKIWLAKQASKPEKKLYPLSEEIQDFIGSKMAQHLNKIESPELRMHLEALSNKKCRDFEKTLQIIQRTAEEESSKNENQN</sequence>
<dbReference type="PROSITE" id="PS50222">
    <property type="entry name" value="EF_HAND_2"/>
    <property type="match status" value="2"/>
</dbReference>
<dbReference type="InterPro" id="IPR008991">
    <property type="entry name" value="Translation_prot_SH3-like_sf"/>
</dbReference>
<dbReference type="InterPro" id="IPR014722">
    <property type="entry name" value="Rib_uL2_dom2"/>
</dbReference>